<name>A0A409WP20_9AGAR</name>
<evidence type="ECO:0000313" key="2">
    <source>
        <dbReference type="EMBL" id="PPQ80256.1"/>
    </source>
</evidence>
<protein>
    <submittedName>
        <fullName evidence="2">Uncharacterized protein</fullName>
    </submittedName>
</protein>
<dbReference type="InParanoid" id="A0A409WP20"/>
<sequence length="164" mass="18360">MSLFMDHSTTAASESSPLEKVETTSVPRATASNYKYVPTEPTTVRCANPKTGRWPKPKVFGYLLTSEILHTWNAKQEKPAEGSFFNIHYEALCGIFEALPDGFAWGVVMSHSGSGAAWCLCVGNDLCEQELFNAKDPERLELVQKTLDMDLGSADWYFLDMEFY</sequence>
<proteinExistence type="predicted"/>
<keyword evidence="3" id="KW-1185">Reference proteome</keyword>
<reference evidence="2 3" key="1">
    <citation type="journal article" date="2018" name="Evol. Lett.">
        <title>Horizontal gene cluster transfer increased hallucinogenic mushroom diversity.</title>
        <authorList>
            <person name="Reynolds H.T."/>
            <person name="Vijayakumar V."/>
            <person name="Gluck-Thaler E."/>
            <person name="Korotkin H.B."/>
            <person name="Matheny P.B."/>
            <person name="Slot J.C."/>
        </authorList>
    </citation>
    <scope>NUCLEOTIDE SEQUENCE [LARGE SCALE GENOMIC DNA]</scope>
    <source>
        <strain evidence="2 3">SRW20</strain>
    </source>
</reference>
<feature type="compositionally biased region" description="Polar residues" evidence="1">
    <location>
        <begin position="7"/>
        <end position="16"/>
    </location>
</feature>
<dbReference type="EMBL" id="NHYE01004962">
    <property type="protein sequence ID" value="PPQ80256.1"/>
    <property type="molecule type" value="Genomic_DNA"/>
</dbReference>
<gene>
    <name evidence="2" type="ORF">CVT26_012048</name>
</gene>
<evidence type="ECO:0000313" key="3">
    <source>
        <dbReference type="Proteomes" id="UP000284706"/>
    </source>
</evidence>
<comment type="caution">
    <text evidence="2">The sequence shown here is derived from an EMBL/GenBank/DDBJ whole genome shotgun (WGS) entry which is preliminary data.</text>
</comment>
<feature type="region of interest" description="Disordered" evidence="1">
    <location>
        <begin position="1"/>
        <end position="26"/>
    </location>
</feature>
<dbReference type="AlphaFoldDB" id="A0A409WP20"/>
<dbReference type="Proteomes" id="UP000284706">
    <property type="component" value="Unassembled WGS sequence"/>
</dbReference>
<organism evidence="2 3">
    <name type="scientific">Gymnopilus dilepis</name>
    <dbReference type="NCBI Taxonomy" id="231916"/>
    <lineage>
        <taxon>Eukaryota</taxon>
        <taxon>Fungi</taxon>
        <taxon>Dikarya</taxon>
        <taxon>Basidiomycota</taxon>
        <taxon>Agaricomycotina</taxon>
        <taxon>Agaricomycetes</taxon>
        <taxon>Agaricomycetidae</taxon>
        <taxon>Agaricales</taxon>
        <taxon>Agaricineae</taxon>
        <taxon>Hymenogastraceae</taxon>
        <taxon>Gymnopilus</taxon>
    </lineage>
</organism>
<evidence type="ECO:0000256" key="1">
    <source>
        <dbReference type="SAM" id="MobiDB-lite"/>
    </source>
</evidence>
<accession>A0A409WP20</accession>